<organism evidence="1 2">
    <name type="scientific">Colletotrichum scovillei</name>
    <dbReference type="NCBI Taxonomy" id="1209932"/>
    <lineage>
        <taxon>Eukaryota</taxon>
        <taxon>Fungi</taxon>
        <taxon>Dikarya</taxon>
        <taxon>Ascomycota</taxon>
        <taxon>Pezizomycotina</taxon>
        <taxon>Sordariomycetes</taxon>
        <taxon>Hypocreomycetidae</taxon>
        <taxon>Glomerellales</taxon>
        <taxon>Glomerellaceae</taxon>
        <taxon>Colletotrichum</taxon>
        <taxon>Colletotrichum acutatum species complex</taxon>
    </lineage>
</organism>
<evidence type="ECO:0000313" key="1">
    <source>
        <dbReference type="EMBL" id="KAG7050232.1"/>
    </source>
</evidence>
<dbReference type="AlphaFoldDB" id="A0A9P7R4U2"/>
<comment type="caution">
    <text evidence="1">The sequence shown here is derived from an EMBL/GenBank/DDBJ whole genome shotgun (WGS) entry which is preliminary data.</text>
</comment>
<proteinExistence type="predicted"/>
<accession>A0A9P7R4U2</accession>
<sequence>MMGPRIFAYSSHLLQRSPSTEVCSVIGASSQVLLCVLLTRPPGSTWE</sequence>
<dbReference type="Proteomes" id="UP000699042">
    <property type="component" value="Unassembled WGS sequence"/>
</dbReference>
<dbReference type="EMBL" id="JAESDN010000005">
    <property type="protein sequence ID" value="KAG7050232.1"/>
    <property type="molecule type" value="Genomic_DNA"/>
</dbReference>
<reference evidence="1" key="1">
    <citation type="submission" date="2021-05" db="EMBL/GenBank/DDBJ databases">
        <title>Comparative genomics of three Colletotrichum scovillei strains and genetic complementation revealed genes involved fungal growth and virulence on chili pepper.</title>
        <authorList>
            <person name="Hsieh D.-K."/>
            <person name="Chuang S.-C."/>
            <person name="Chen C.-Y."/>
            <person name="Chao Y.-T."/>
            <person name="Lu M.-Y.J."/>
            <person name="Lee M.-H."/>
            <person name="Shih M.-C."/>
        </authorList>
    </citation>
    <scope>NUCLEOTIDE SEQUENCE</scope>
    <source>
        <strain evidence="1">Coll-153</strain>
    </source>
</reference>
<protein>
    <submittedName>
        <fullName evidence="1">Uncharacterized protein</fullName>
    </submittedName>
</protein>
<evidence type="ECO:0000313" key="2">
    <source>
        <dbReference type="Proteomes" id="UP000699042"/>
    </source>
</evidence>
<keyword evidence="2" id="KW-1185">Reference proteome</keyword>
<gene>
    <name evidence="1" type="ORF">JMJ77_012984</name>
</gene>
<name>A0A9P7R4U2_9PEZI</name>